<evidence type="ECO:0000256" key="6">
    <source>
        <dbReference type="ARBA" id="ARBA00023002"/>
    </source>
</evidence>
<accession>A0A1Q2SKT5</accession>
<comment type="cofactor">
    <cofactor evidence="1">
        <name>FAD</name>
        <dbReference type="ChEBI" id="CHEBI:57692"/>
    </cofactor>
</comment>
<keyword evidence="10" id="KW-0830">Ubiquinone</keyword>
<evidence type="ECO:0000256" key="2">
    <source>
        <dbReference type="ARBA" id="ARBA00004749"/>
    </source>
</evidence>
<sequence length="416" mass="45765">MTLSPSSYDIIIVGAGMVGSCLALTLSQSSKFQIALVEANLPVPNANDISENAYDLRVSAITRASENIFKNIGIWQDIEAKRVSIFRKMHVWDTARIGEIHFDSATIGESHLGHIIENKIIQSVLLEACKKQNNIDLYLPGHLNGIIQKDQNISIRLEEGSCLNSSLLVGADGAQSKVRELVGISNYCQDYQQKGLVATIHTEKSHEETAWQRFLLEGVLAFLPLQDPHQCSIVWSTRSEEAERLCALDNPAFSTALSTAFEYRLGATQVMSPRAAFPLSTHHVKTYVQPRLALVGDAAHIIHPLAGQGVNLGLLDAAVLAEVLTTAKKIKDPGDFLTLRRFERWRKGDNFTTQLAIDALKRLFSSTLLPIQVIRNLGLTATDKITPIKHLIMRQASGLTGDLPSLARGGFNIEEK</sequence>
<keyword evidence="11" id="KW-1185">Reference proteome</keyword>
<evidence type="ECO:0000256" key="1">
    <source>
        <dbReference type="ARBA" id="ARBA00001974"/>
    </source>
</evidence>
<organism evidence="10 11">
    <name type="scientific">Candidatus Nitrosoglobus terrae</name>
    <dbReference type="NCBI Taxonomy" id="1630141"/>
    <lineage>
        <taxon>Bacteria</taxon>
        <taxon>Pseudomonadati</taxon>
        <taxon>Pseudomonadota</taxon>
        <taxon>Gammaproteobacteria</taxon>
        <taxon>Chromatiales</taxon>
        <taxon>Chromatiaceae</taxon>
        <taxon>Candidatus Nitrosoglobus</taxon>
    </lineage>
</organism>
<dbReference type="GO" id="GO:0006744">
    <property type="term" value="P:ubiquinone biosynthetic process"/>
    <property type="evidence" value="ECO:0007669"/>
    <property type="project" value="UniProtKB-UniPathway"/>
</dbReference>
<evidence type="ECO:0000256" key="3">
    <source>
        <dbReference type="ARBA" id="ARBA00005349"/>
    </source>
</evidence>
<dbReference type="PANTHER" id="PTHR43876:SF7">
    <property type="entry name" value="UBIQUINONE BIOSYNTHESIS MONOOXYGENASE COQ6, MITOCHONDRIAL"/>
    <property type="match status" value="1"/>
</dbReference>
<name>A0A1Q2SKT5_9GAMM</name>
<dbReference type="AlphaFoldDB" id="A0A1Q2SKT5"/>
<dbReference type="Gene3D" id="3.50.50.60">
    <property type="entry name" value="FAD/NAD(P)-binding domain"/>
    <property type="match status" value="2"/>
</dbReference>
<dbReference type="Proteomes" id="UP000243679">
    <property type="component" value="Chromosome"/>
</dbReference>
<gene>
    <name evidence="10" type="ORF">TAO_0391</name>
</gene>
<dbReference type="GO" id="GO:0016705">
    <property type="term" value="F:oxidoreductase activity, acting on paired donors, with incorporation or reduction of molecular oxygen"/>
    <property type="evidence" value="ECO:0007669"/>
    <property type="project" value="InterPro"/>
</dbReference>
<comment type="pathway">
    <text evidence="2">Cofactor biosynthesis; ubiquinone biosynthesis.</text>
</comment>
<keyword evidence="5" id="KW-0274">FAD</keyword>
<dbReference type="Pfam" id="PF01494">
    <property type="entry name" value="FAD_binding_3"/>
    <property type="match status" value="1"/>
</dbReference>
<dbReference type="RefSeq" id="WP_231910544.1">
    <property type="nucleotide sequence ID" value="NZ_AP014836.1"/>
</dbReference>
<dbReference type="InterPro" id="IPR036188">
    <property type="entry name" value="FAD/NAD-bd_sf"/>
</dbReference>
<evidence type="ECO:0000313" key="11">
    <source>
        <dbReference type="Proteomes" id="UP000243679"/>
    </source>
</evidence>
<feature type="domain" description="FAD-binding" evidence="9">
    <location>
        <begin position="8"/>
        <end position="325"/>
    </location>
</feature>
<proteinExistence type="inferred from homology"/>
<keyword evidence="4" id="KW-0285">Flavoprotein</keyword>
<dbReference type="EMBL" id="AP014836">
    <property type="protein sequence ID" value="BAW79761.1"/>
    <property type="molecule type" value="Genomic_DNA"/>
</dbReference>
<dbReference type="PRINTS" id="PR00420">
    <property type="entry name" value="RNGMNOXGNASE"/>
</dbReference>
<dbReference type="InterPro" id="IPR002938">
    <property type="entry name" value="FAD-bd"/>
</dbReference>
<evidence type="ECO:0000259" key="9">
    <source>
        <dbReference type="Pfam" id="PF01494"/>
    </source>
</evidence>
<dbReference type="GO" id="GO:0004497">
    <property type="term" value="F:monooxygenase activity"/>
    <property type="evidence" value="ECO:0007669"/>
    <property type="project" value="UniProtKB-KW"/>
</dbReference>
<dbReference type="InterPro" id="IPR018168">
    <property type="entry name" value="Ubi_Hdrlase_CS"/>
</dbReference>
<comment type="similarity">
    <text evidence="3">Belongs to the UbiH/COQ6 family.</text>
</comment>
<reference evidence="10 11" key="1">
    <citation type="journal article" date="2017" name="ISME J.">
        <title>An acid-tolerant ammonia-oxidizing ?-proteobacterium from soil.</title>
        <authorList>
            <person name="Hayatsu M."/>
            <person name="Tago K."/>
            <person name="Uchiyama I."/>
            <person name="Toyoda A."/>
            <person name="Wang Y."/>
            <person name="Shimomura Y."/>
            <person name="Okubo T."/>
            <person name="Kurisu F."/>
            <person name="Hirono Y."/>
            <person name="Nonaka K."/>
            <person name="Akiyama H."/>
            <person name="Itoh T."/>
            <person name="Takami H."/>
        </authorList>
    </citation>
    <scope>NUCLEOTIDE SEQUENCE [LARGE SCALE GENOMIC DNA]</scope>
    <source>
        <strain evidence="10 11">TAO100</strain>
    </source>
</reference>
<dbReference type="UniPathway" id="UPA00232"/>
<dbReference type="PANTHER" id="PTHR43876">
    <property type="entry name" value="UBIQUINONE BIOSYNTHESIS MONOOXYGENASE COQ6, MITOCHONDRIAL"/>
    <property type="match status" value="1"/>
</dbReference>
<evidence type="ECO:0000256" key="7">
    <source>
        <dbReference type="ARBA" id="ARBA00023033"/>
    </source>
</evidence>
<dbReference type="GO" id="GO:0071949">
    <property type="term" value="F:FAD binding"/>
    <property type="evidence" value="ECO:0007669"/>
    <property type="project" value="InterPro"/>
</dbReference>
<dbReference type="InterPro" id="IPR051205">
    <property type="entry name" value="UbiH/COQ6_monooxygenase"/>
</dbReference>
<keyword evidence="6" id="KW-0560">Oxidoreductase</keyword>
<protein>
    <submittedName>
        <fullName evidence="10">Ubiquinone biosynthesis hydroxylase UbiH/UbiF/VisC/COQ6 family</fullName>
    </submittedName>
</protein>
<dbReference type="FunFam" id="3.50.50.60:FF:000021">
    <property type="entry name" value="Ubiquinone biosynthesis monooxygenase COQ6"/>
    <property type="match status" value="1"/>
</dbReference>
<keyword evidence="7" id="KW-0503">Monooxygenase</keyword>
<dbReference type="GO" id="GO:0110142">
    <property type="term" value="C:ubiquinone biosynthesis complex"/>
    <property type="evidence" value="ECO:0007669"/>
    <property type="project" value="UniProtKB-ARBA"/>
</dbReference>
<comment type="subunit">
    <text evidence="8">Component of the Ubi complex metabolon, which regroups five ubiquinone biosynthesis proteins (UbiE, UbiF, UbiG, UbiH and UbiI) and two accessory factors (UbiK and the lipid-binding protein UbiJ).</text>
</comment>
<evidence type="ECO:0000256" key="8">
    <source>
        <dbReference type="ARBA" id="ARBA00065734"/>
    </source>
</evidence>
<evidence type="ECO:0000256" key="4">
    <source>
        <dbReference type="ARBA" id="ARBA00022630"/>
    </source>
</evidence>
<evidence type="ECO:0000256" key="5">
    <source>
        <dbReference type="ARBA" id="ARBA00022827"/>
    </source>
</evidence>
<dbReference type="InterPro" id="IPR010971">
    <property type="entry name" value="UbiH/COQ6"/>
</dbReference>
<evidence type="ECO:0000313" key="10">
    <source>
        <dbReference type="EMBL" id="BAW79761.1"/>
    </source>
</evidence>
<dbReference type="PROSITE" id="PS01304">
    <property type="entry name" value="UBIH"/>
    <property type="match status" value="1"/>
</dbReference>
<dbReference type="SUPFAM" id="SSF51905">
    <property type="entry name" value="FAD/NAD(P)-binding domain"/>
    <property type="match status" value="1"/>
</dbReference>
<dbReference type="NCBIfam" id="TIGR01988">
    <property type="entry name" value="Ubi-OHases"/>
    <property type="match status" value="1"/>
</dbReference>
<dbReference type="KEGG" id="ntt:TAO_0391"/>